<dbReference type="EMBL" id="WFKK01000028">
    <property type="protein sequence ID" value="KAB7887900.1"/>
    <property type="molecule type" value="Genomic_DNA"/>
</dbReference>
<sequence length="139" mass="16454">MKRALLIIFIIFIVMQVIRPDQNNIASEKELEIKAPLEVMNILKQACYDCHSNQAVWPWYSQIAPASWIITSHVQNGRKSLNFSTWQNLSEEEKTKKLKKIYRTVYAAMPLKSYIWLHEEADLTKEQRSFIRKWTGVRK</sequence>
<dbReference type="SMART" id="SM01235">
    <property type="entry name" value="Haem_bd"/>
    <property type="match status" value="1"/>
</dbReference>
<evidence type="ECO:0000313" key="2">
    <source>
        <dbReference type="EMBL" id="KAB7887900.1"/>
    </source>
</evidence>
<evidence type="ECO:0000313" key="4">
    <source>
        <dbReference type="Proteomes" id="UP000461010"/>
    </source>
</evidence>
<dbReference type="Proteomes" id="UP000461010">
    <property type="component" value="Unassembled WGS sequence"/>
</dbReference>
<name>A0A6L4WSZ2_9BACT</name>
<evidence type="ECO:0000313" key="5">
    <source>
        <dbReference type="Proteomes" id="UP000472839"/>
    </source>
</evidence>
<dbReference type="RefSeq" id="WP_152189893.1">
    <property type="nucleotide sequence ID" value="NZ_WFKJ01000019.1"/>
</dbReference>
<dbReference type="EMBL" id="WFKJ01000019">
    <property type="protein sequence ID" value="KAB7891169.1"/>
    <property type="molecule type" value="Genomic_DNA"/>
</dbReference>
<dbReference type="Pfam" id="PF14376">
    <property type="entry name" value="Haem_bd"/>
    <property type="match status" value="1"/>
</dbReference>
<proteinExistence type="predicted"/>
<dbReference type="AlphaFoldDB" id="A0A6L4WSZ2"/>
<feature type="domain" description="Haem-binding" evidence="1">
    <location>
        <begin position="9"/>
        <end position="138"/>
    </location>
</feature>
<evidence type="ECO:0000259" key="1">
    <source>
        <dbReference type="SMART" id="SM01235"/>
    </source>
</evidence>
<accession>A0A6L4WSZ2</accession>
<reference evidence="4 5" key="1">
    <citation type="submission" date="2019-10" db="EMBL/GenBank/DDBJ databases">
        <title>Poseidonibacter ostreae sp. nov., isolated from the gut of the Ostrea denselamellosa.</title>
        <authorList>
            <person name="Choi A."/>
        </authorList>
    </citation>
    <scope>NUCLEOTIDE SEQUENCE [LARGE SCALE GENOMIC DNA]</scope>
    <source>
        <strain evidence="2 5">SJOD-M-33</strain>
        <strain evidence="3 4">SJOD-M-5</strain>
    </source>
</reference>
<keyword evidence="4" id="KW-1185">Reference proteome</keyword>
<dbReference type="Proteomes" id="UP000472839">
    <property type="component" value="Unassembled WGS sequence"/>
</dbReference>
<gene>
    <name evidence="3" type="ORF">GBG18_07620</name>
    <name evidence="2" type="ORF">GBG19_09965</name>
</gene>
<evidence type="ECO:0000313" key="3">
    <source>
        <dbReference type="EMBL" id="KAB7891169.1"/>
    </source>
</evidence>
<dbReference type="InterPro" id="IPR025992">
    <property type="entry name" value="Haem-bd"/>
</dbReference>
<comment type="caution">
    <text evidence="2">The sequence shown here is derived from an EMBL/GenBank/DDBJ whole genome shotgun (WGS) entry which is preliminary data.</text>
</comment>
<protein>
    <submittedName>
        <fullName evidence="2">Cytochrome C</fullName>
    </submittedName>
</protein>
<organism evidence="2 5">
    <name type="scientific">Poseidonibacter ostreae</name>
    <dbReference type="NCBI Taxonomy" id="2654171"/>
    <lineage>
        <taxon>Bacteria</taxon>
        <taxon>Pseudomonadati</taxon>
        <taxon>Campylobacterota</taxon>
        <taxon>Epsilonproteobacteria</taxon>
        <taxon>Campylobacterales</taxon>
        <taxon>Arcobacteraceae</taxon>
        <taxon>Poseidonibacter</taxon>
    </lineage>
</organism>